<feature type="chain" id="PRO_5046473989" evidence="1">
    <location>
        <begin position="22"/>
        <end position="673"/>
    </location>
</feature>
<sequence length="673" mass="77192">MKSKFLLTVFTAFIVVCSSNAQDFRLGKVSLQELKEKVHPNDSSAVAAVLFEKAENKVVFNQETGFEIELRVKARIKIYKKGGYDWANKAVRYYLVNSSREKVSFSDVATYNLVDGKIEKTKLKSDGEFDEVINKYWGQKKIVLPNVKEGSVIEYEYVLHSPSIGNPRDWYFQLDIPVNYSEYINSIPEYFVYNTNLKGFISPKVTVEKLNKSIRIDSKERVTAPGFGTTRTNFSSEDIAYSETRTTYLVENMPAIKEESFVNNIRNYTTSLEQELSMTQFPNSVPKKYSTNWDAVVKTIYEYEDFGPELNKTGYFEEDLKQILQGLNSVEEKIAAVFTFVKTKVKWNGYHGYSCEEGVRKAYKTGVGNVADINLMLTAMLRFSELNANPVLLSTRSNGISFFPNRTAFNYVISAVETDQGLVLMDATEKYSVPNVLPLRDLNWFGRLIRKDGSSEEVNLIPKVNSKELATVNLDMDDKGVINGKVRLYHANHEALRFRQNHIVTNKDSYLEALENKNNNIEINDYVRENDLDLSKPIIENYTFKDTKTVEIINNKIYVSPMIFFSLKENPFKQEVREYPVDFGYPIQEKYSVNIKIPEGYEVESLPKSMTVDGGENIGMYKFLIGYNNGVVQIVSTSDIYAPIVTPEHYPILKDFFQKSIEKQNEKIILKKI</sequence>
<reference evidence="3 4" key="1">
    <citation type="submission" date="2024-04" db="EMBL/GenBank/DDBJ databases">
        <title>Flavobacterium sp. DGU99 16S ribosomal RNA gene Genome sequencing and assembly.</title>
        <authorList>
            <person name="Park S."/>
        </authorList>
    </citation>
    <scope>NUCLEOTIDE SEQUENCE [LARGE SCALE GENOMIC DNA]</scope>
    <source>
        <strain evidence="3 4">DGU99</strain>
    </source>
</reference>
<comment type="caution">
    <text evidence="3">The sequence shown here is derived from an EMBL/GenBank/DDBJ whole genome shotgun (WGS) entry which is preliminary data.</text>
</comment>
<dbReference type="Gene3D" id="2.60.40.3140">
    <property type="match status" value="1"/>
</dbReference>
<evidence type="ECO:0000313" key="3">
    <source>
        <dbReference type="EMBL" id="MEL1240789.1"/>
    </source>
</evidence>
<name>A0ABU9HLN6_9FLAO</name>
<feature type="signal peptide" evidence="1">
    <location>
        <begin position="1"/>
        <end position="21"/>
    </location>
</feature>
<gene>
    <name evidence="3" type="ORF">AAEO59_06985</name>
</gene>
<protein>
    <submittedName>
        <fullName evidence="3">DUF3857 domain-containing protein</fullName>
    </submittedName>
</protein>
<accession>A0ABU9HLN6</accession>
<dbReference type="Proteomes" id="UP001398556">
    <property type="component" value="Unassembled WGS sequence"/>
</dbReference>
<evidence type="ECO:0000256" key="1">
    <source>
        <dbReference type="SAM" id="SignalP"/>
    </source>
</evidence>
<keyword evidence="1" id="KW-0732">Signal</keyword>
<proteinExistence type="predicted"/>
<dbReference type="Pfam" id="PF12969">
    <property type="entry name" value="DUF3857"/>
    <property type="match status" value="1"/>
</dbReference>
<dbReference type="Gene3D" id="3.10.620.30">
    <property type="match status" value="1"/>
</dbReference>
<dbReference type="EMBL" id="JBBYHU010000010">
    <property type="protein sequence ID" value="MEL1240789.1"/>
    <property type="molecule type" value="Genomic_DNA"/>
</dbReference>
<keyword evidence="4" id="KW-1185">Reference proteome</keyword>
<dbReference type="RefSeq" id="WP_341700017.1">
    <property type="nucleotide sequence ID" value="NZ_JBBYHU010000010.1"/>
</dbReference>
<organism evidence="3 4">
    <name type="scientific">Flavobacterium flavipallidum</name>
    <dbReference type="NCBI Taxonomy" id="3139140"/>
    <lineage>
        <taxon>Bacteria</taxon>
        <taxon>Pseudomonadati</taxon>
        <taxon>Bacteroidota</taxon>
        <taxon>Flavobacteriia</taxon>
        <taxon>Flavobacteriales</taxon>
        <taxon>Flavobacteriaceae</taxon>
        <taxon>Flavobacterium</taxon>
    </lineage>
</organism>
<dbReference type="InterPro" id="IPR024618">
    <property type="entry name" value="DUF3857"/>
</dbReference>
<dbReference type="Gene3D" id="2.60.120.1130">
    <property type="match status" value="1"/>
</dbReference>
<evidence type="ECO:0000259" key="2">
    <source>
        <dbReference type="Pfam" id="PF12969"/>
    </source>
</evidence>
<evidence type="ECO:0000313" key="4">
    <source>
        <dbReference type="Proteomes" id="UP001398556"/>
    </source>
</evidence>
<feature type="domain" description="DUF3857" evidence="2">
    <location>
        <begin position="71"/>
        <end position="214"/>
    </location>
</feature>